<dbReference type="AlphaFoldDB" id="A0A290ZAD9"/>
<sequence length="159" mass="17417">MGTATTRGAGTSALRTYLNDHLAGLVGAAELGKRAASANPELTALAQDLERDRDALVRIMTRLRVPVRRYKVAGAWLGEKLGRAKPNGRLLSRSPLSDVVELDGLRVSLSQKSALWRSLRALEGRLGVDEAELEELLRRAGEQVLDVERRRLEAVARVL</sequence>
<accession>A0A290ZAD9</accession>
<reference evidence="2" key="1">
    <citation type="submission" date="2017-09" db="EMBL/GenBank/DDBJ databases">
        <title>Complete Genome Sequence of ansamitocin-producing Bacterium Actinosynnema pretiosum X47.</title>
        <authorList>
            <person name="Cao G."/>
            <person name="Zong G."/>
            <person name="Zhong C."/>
            <person name="Fu J."/>
        </authorList>
    </citation>
    <scope>NUCLEOTIDE SEQUENCE [LARGE SCALE GENOMIC DNA]</scope>
    <source>
        <strain evidence="2">X47</strain>
    </source>
</reference>
<proteinExistence type="predicted"/>
<gene>
    <name evidence="2" type="ORF">CNX65_23880</name>
</gene>
<name>A0A290ZAD9_9PSEU</name>
<organism evidence="2 3">
    <name type="scientific">Actinosynnema pretiosum</name>
    <dbReference type="NCBI Taxonomy" id="42197"/>
    <lineage>
        <taxon>Bacteria</taxon>
        <taxon>Bacillati</taxon>
        <taxon>Actinomycetota</taxon>
        <taxon>Actinomycetes</taxon>
        <taxon>Pseudonocardiales</taxon>
        <taxon>Pseudonocardiaceae</taxon>
        <taxon>Actinosynnema</taxon>
    </lineage>
</organism>
<keyword evidence="1" id="KW-0175">Coiled coil</keyword>
<dbReference type="KEGG" id="apre:CNX65_23880"/>
<feature type="coiled-coil region" evidence="1">
    <location>
        <begin position="119"/>
        <end position="150"/>
    </location>
</feature>
<protein>
    <submittedName>
        <fullName evidence="2">Uncharacterized protein</fullName>
    </submittedName>
</protein>
<evidence type="ECO:0000313" key="2">
    <source>
        <dbReference type="EMBL" id="ATE55942.1"/>
    </source>
</evidence>
<evidence type="ECO:0000313" key="3">
    <source>
        <dbReference type="Proteomes" id="UP000218505"/>
    </source>
</evidence>
<dbReference type="EMBL" id="CP023445">
    <property type="protein sequence ID" value="ATE55942.1"/>
    <property type="molecule type" value="Genomic_DNA"/>
</dbReference>
<keyword evidence="3" id="KW-1185">Reference proteome</keyword>
<dbReference type="Proteomes" id="UP000218505">
    <property type="component" value="Chromosome"/>
</dbReference>
<dbReference type="RefSeq" id="WP_096495771.1">
    <property type="nucleotide sequence ID" value="NZ_CP023445.1"/>
</dbReference>
<evidence type="ECO:0000256" key="1">
    <source>
        <dbReference type="SAM" id="Coils"/>
    </source>
</evidence>